<organism evidence="1 2">
    <name type="scientific">Candidatus Bilophila faecipullorum</name>
    <dbReference type="NCBI Taxonomy" id="2838482"/>
    <lineage>
        <taxon>Bacteria</taxon>
        <taxon>Pseudomonadati</taxon>
        <taxon>Thermodesulfobacteriota</taxon>
        <taxon>Desulfovibrionia</taxon>
        <taxon>Desulfovibrionales</taxon>
        <taxon>Desulfovibrionaceae</taxon>
        <taxon>Bilophila</taxon>
    </lineage>
</organism>
<gene>
    <name evidence="1" type="ORF">H9874_09400</name>
</gene>
<sequence>MTARDIIPHVLWAVQNADGNEALRESRDTITVTLFDFLNAAVREVIVCRPEANAVTESILLEPGLRQRIPRRRLHRSSADAITLIELVRNMGEDGCTPGSHIIPAAPEILLSLGAFGGGMRCPIDNYGYDRLTDNDTYIVYPPVPGGGDVWVEATYSAEPARIVGIDDEVSLSESYKQAIQHHMLYEILSGYGDQASVTRALHHKQEFLNELDMKQKVDMTWPRSASSVRGEG</sequence>
<reference evidence="1" key="1">
    <citation type="journal article" date="2021" name="PeerJ">
        <title>Extensive microbial diversity within the chicken gut microbiome revealed by metagenomics and culture.</title>
        <authorList>
            <person name="Gilroy R."/>
            <person name="Ravi A."/>
            <person name="Getino M."/>
            <person name="Pursley I."/>
            <person name="Horton D.L."/>
            <person name="Alikhan N.F."/>
            <person name="Baker D."/>
            <person name="Gharbi K."/>
            <person name="Hall N."/>
            <person name="Watson M."/>
            <person name="Adriaenssens E.M."/>
            <person name="Foster-Nyarko E."/>
            <person name="Jarju S."/>
            <person name="Secka A."/>
            <person name="Antonio M."/>
            <person name="Oren A."/>
            <person name="Chaudhuri R.R."/>
            <person name="La Ragione R."/>
            <person name="Hildebrand F."/>
            <person name="Pallen M.J."/>
        </authorList>
    </citation>
    <scope>NUCLEOTIDE SEQUENCE</scope>
    <source>
        <strain evidence="1">ChiSxjej5B17-1746</strain>
    </source>
</reference>
<evidence type="ECO:0000313" key="2">
    <source>
        <dbReference type="Proteomes" id="UP000824264"/>
    </source>
</evidence>
<comment type="caution">
    <text evidence="1">The sequence shown here is derived from an EMBL/GenBank/DDBJ whole genome shotgun (WGS) entry which is preliminary data.</text>
</comment>
<accession>A0A9D1R2M1</accession>
<reference evidence="1" key="2">
    <citation type="submission" date="2021-04" db="EMBL/GenBank/DDBJ databases">
        <authorList>
            <person name="Gilroy R."/>
        </authorList>
    </citation>
    <scope>NUCLEOTIDE SEQUENCE</scope>
    <source>
        <strain evidence="1">ChiSxjej5B17-1746</strain>
    </source>
</reference>
<protein>
    <submittedName>
        <fullName evidence="1">Uncharacterized protein</fullName>
    </submittedName>
</protein>
<dbReference type="AlphaFoldDB" id="A0A9D1R2M1"/>
<proteinExistence type="predicted"/>
<dbReference type="Proteomes" id="UP000824264">
    <property type="component" value="Unassembled WGS sequence"/>
</dbReference>
<evidence type="ECO:0000313" key="1">
    <source>
        <dbReference type="EMBL" id="HIW79343.1"/>
    </source>
</evidence>
<name>A0A9D1R2M1_9BACT</name>
<dbReference type="InterPro" id="IPR056209">
    <property type="entry name" value="SU10_adaptor"/>
</dbReference>
<dbReference type="Pfam" id="PF24175">
    <property type="entry name" value="SU10_adaptor"/>
    <property type="match status" value="1"/>
</dbReference>
<dbReference type="EMBL" id="DXGI01000356">
    <property type="protein sequence ID" value="HIW79343.1"/>
    <property type="molecule type" value="Genomic_DNA"/>
</dbReference>